<organism evidence="12 13">
    <name type="scientific">Erysiphe pulchra</name>
    <dbReference type="NCBI Taxonomy" id="225359"/>
    <lineage>
        <taxon>Eukaryota</taxon>
        <taxon>Fungi</taxon>
        <taxon>Dikarya</taxon>
        <taxon>Ascomycota</taxon>
        <taxon>Pezizomycotina</taxon>
        <taxon>Leotiomycetes</taxon>
        <taxon>Erysiphales</taxon>
        <taxon>Erysiphaceae</taxon>
        <taxon>Erysiphe</taxon>
    </lineage>
</organism>
<dbReference type="Proteomes" id="UP000237438">
    <property type="component" value="Unassembled WGS sequence"/>
</dbReference>
<evidence type="ECO:0000256" key="7">
    <source>
        <dbReference type="ARBA" id="ARBA00023242"/>
    </source>
</evidence>
<dbReference type="PANTHER" id="PTHR13074:SF9">
    <property type="entry name" value="MEDIATOR OF RNA POLYMERASE II TRANSCRIPTION SUBUNIT 8"/>
    <property type="match status" value="1"/>
</dbReference>
<dbReference type="GO" id="GO:0006357">
    <property type="term" value="P:regulation of transcription by RNA polymerase II"/>
    <property type="evidence" value="ECO:0007669"/>
    <property type="project" value="InterPro"/>
</dbReference>
<accession>A0A2S4PXD1</accession>
<gene>
    <name evidence="9" type="primary">MED8</name>
    <name evidence="12" type="ORF">EPUL_002190</name>
</gene>
<feature type="coiled-coil region" evidence="10">
    <location>
        <begin position="14"/>
        <end position="41"/>
    </location>
</feature>
<evidence type="ECO:0000313" key="13">
    <source>
        <dbReference type="Proteomes" id="UP000237438"/>
    </source>
</evidence>
<comment type="subcellular location">
    <subcellularLocation>
        <location evidence="1 9">Nucleus</location>
    </subcellularLocation>
</comment>
<dbReference type="GO" id="GO:0003712">
    <property type="term" value="F:transcription coregulator activity"/>
    <property type="evidence" value="ECO:0007669"/>
    <property type="project" value="InterPro"/>
</dbReference>
<comment type="subunit">
    <text evidence="9">Component of the Mediator complex.</text>
</comment>
<sequence>MAQTAITADDLKYLEQTRQRLQQLTNNIASLKQDVLQNQLLPNWHSLQASAVILANNIQALTSHLSKNSDLLSSTVVYPTPNYPGREQEGLLGQLLRKKFEPEVESWVENGKKTAIELKDVEEEEELKTWAAEWIALRVAKYAIEEAGNMYTAEEKEKGLENIRTGLKNPPKIDDYEDDDDDDD</sequence>
<evidence type="ECO:0000256" key="5">
    <source>
        <dbReference type="ARBA" id="ARBA00023159"/>
    </source>
</evidence>
<evidence type="ECO:0000313" key="12">
    <source>
        <dbReference type="EMBL" id="POS86704.1"/>
    </source>
</evidence>
<keyword evidence="7 9" id="KW-0539">Nucleus</keyword>
<evidence type="ECO:0000256" key="8">
    <source>
        <dbReference type="ARBA" id="ARBA00031261"/>
    </source>
</evidence>
<dbReference type="STRING" id="225359.A0A2S4PXD1"/>
<comment type="similarity">
    <text evidence="2 9">Belongs to the Mediator complex subunit 8 family.</text>
</comment>
<dbReference type="AlphaFoldDB" id="A0A2S4PXD1"/>
<dbReference type="GO" id="GO:0000978">
    <property type="term" value="F:RNA polymerase II cis-regulatory region sequence-specific DNA binding"/>
    <property type="evidence" value="ECO:0007669"/>
    <property type="project" value="TreeGrafter"/>
</dbReference>
<keyword evidence="4 9" id="KW-0805">Transcription regulation</keyword>
<evidence type="ECO:0000256" key="1">
    <source>
        <dbReference type="ARBA" id="ARBA00004123"/>
    </source>
</evidence>
<evidence type="ECO:0000256" key="6">
    <source>
        <dbReference type="ARBA" id="ARBA00023163"/>
    </source>
</evidence>
<keyword evidence="6 9" id="KW-0804">Transcription</keyword>
<dbReference type="OrthoDB" id="5329317at2759"/>
<evidence type="ECO:0000256" key="10">
    <source>
        <dbReference type="SAM" id="Coils"/>
    </source>
</evidence>
<dbReference type="Gene3D" id="6.10.250.2610">
    <property type="match status" value="1"/>
</dbReference>
<dbReference type="EMBL" id="PEDP01000268">
    <property type="protein sequence ID" value="POS86704.1"/>
    <property type="molecule type" value="Genomic_DNA"/>
</dbReference>
<comment type="function">
    <text evidence="9">Component of the Mediator complex, a coactivator involved in the regulated transcription of nearly all RNA polymerase II-dependent genes. Mediator functions as a bridge to convey information from gene-specific regulatory proteins to the basal RNA polymerase II transcription machinery. Mediator is recruited to promoters by direct interactions with regulatory proteins and serves as a scaffold for the assembly of a functional preinitiation complex with RNA polymerase II and the general transcription factors.</text>
</comment>
<comment type="caution">
    <text evidence="12">The sequence shown here is derived from an EMBL/GenBank/DDBJ whole genome shotgun (WGS) entry which is preliminary data.</text>
</comment>
<dbReference type="GO" id="GO:0070847">
    <property type="term" value="C:core mediator complex"/>
    <property type="evidence" value="ECO:0007669"/>
    <property type="project" value="TreeGrafter"/>
</dbReference>
<reference evidence="12 13" key="1">
    <citation type="submission" date="2017-10" db="EMBL/GenBank/DDBJ databases">
        <title>Development of genomic resources for the powdery mildew, Erysiphe pulchra.</title>
        <authorList>
            <person name="Wadl P.A."/>
            <person name="Mack B.M."/>
            <person name="Moore G."/>
            <person name="Beltz S.B."/>
        </authorList>
    </citation>
    <scope>NUCLEOTIDE SEQUENCE [LARGE SCALE GENOMIC DNA]</scope>
    <source>
        <strain evidence="12">Cflorida</strain>
    </source>
</reference>
<keyword evidence="10" id="KW-0175">Coiled coil</keyword>
<dbReference type="Gene3D" id="1.20.58.1710">
    <property type="match status" value="1"/>
</dbReference>
<proteinExistence type="inferred from homology"/>
<dbReference type="InterPro" id="IPR019364">
    <property type="entry name" value="Mediatior_Med8_fun/met"/>
</dbReference>
<evidence type="ECO:0000256" key="9">
    <source>
        <dbReference type="RuleBase" id="RU364144"/>
    </source>
</evidence>
<evidence type="ECO:0000256" key="4">
    <source>
        <dbReference type="ARBA" id="ARBA00023015"/>
    </source>
</evidence>
<feature type="region of interest" description="Disordered" evidence="11">
    <location>
        <begin position="153"/>
        <end position="184"/>
    </location>
</feature>
<feature type="compositionally biased region" description="Acidic residues" evidence="11">
    <location>
        <begin position="175"/>
        <end position="184"/>
    </location>
</feature>
<dbReference type="GO" id="GO:0016592">
    <property type="term" value="C:mediator complex"/>
    <property type="evidence" value="ECO:0007669"/>
    <property type="project" value="InterPro"/>
</dbReference>
<keyword evidence="5 9" id="KW-0010">Activator</keyword>
<evidence type="ECO:0000256" key="3">
    <source>
        <dbReference type="ARBA" id="ARBA00020637"/>
    </source>
</evidence>
<dbReference type="Pfam" id="PF10232">
    <property type="entry name" value="Med8"/>
    <property type="match status" value="1"/>
</dbReference>
<evidence type="ECO:0000256" key="11">
    <source>
        <dbReference type="SAM" id="MobiDB-lite"/>
    </source>
</evidence>
<feature type="non-terminal residue" evidence="12">
    <location>
        <position position="184"/>
    </location>
</feature>
<dbReference type="PANTHER" id="PTHR13074">
    <property type="entry name" value="MEDIATOR OF RNA POLYMERASE II TRANSCRIPTION SUBUNIT 8"/>
    <property type="match status" value="1"/>
</dbReference>
<keyword evidence="13" id="KW-1185">Reference proteome</keyword>
<protein>
    <recommendedName>
        <fullName evidence="3 9">Mediator of RNA polymerase II transcription subunit 8</fullName>
    </recommendedName>
    <alternativeName>
        <fullName evidence="8 9">Mediator complex subunit 8</fullName>
    </alternativeName>
</protein>
<name>A0A2S4PXD1_9PEZI</name>
<evidence type="ECO:0000256" key="2">
    <source>
        <dbReference type="ARBA" id="ARBA00005716"/>
    </source>
</evidence>